<dbReference type="GO" id="GO:0008168">
    <property type="term" value="F:methyltransferase activity"/>
    <property type="evidence" value="ECO:0007669"/>
    <property type="project" value="UniProtKB-KW"/>
</dbReference>
<dbReference type="GO" id="GO:0032259">
    <property type="term" value="P:methylation"/>
    <property type="evidence" value="ECO:0007669"/>
    <property type="project" value="UniProtKB-KW"/>
</dbReference>
<accession>A0A437SUX5</accession>
<dbReference type="GO" id="GO:0003676">
    <property type="term" value="F:nucleic acid binding"/>
    <property type="evidence" value="ECO:0007669"/>
    <property type="project" value="InterPro"/>
</dbReference>
<dbReference type="Pfam" id="PF13651">
    <property type="entry name" value="EcoRI_methylase"/>
    <property type="match status" value="1"/>
</dbReference>
<evidence type="ECO:0000313" key="2">
    <source>
        <dbReference type="Proteomes" id="UP000288291"/>
    </source>
</evidence>
<dbReference type="EMBL" id="RXIA01000014">
    <property type="protein sequence ID" value="RVU70714.1"/>
    <property type="molecule type" value="Genomic_DNA"/>
</dbReference>
<dbReference type="Proteomes" id="UP000288291">
    <property type="component" value="Unassembled WGS sequence"/>
</dbReference>
<dbReference type="AlphaFoldDB" id="A0A437SUX5"/>
<dbReference type="InterPro" id="IPR029063">
    <property type="entry name" value="SAM-dependent_MTases_sf"/>
</dbReference>
<dbReference type="SUPFAM" id="SSF53335">
    <property type="entry name" value="S-adenosyl-L-methionine-dependent methyltransferases"/>
    <property type="match status" value="1"/>
</dbReference>
<keyword evidence="1" id="KW-0808">Transferase</keyword>
<gene>
    <name evidence="1" type="ORF">EJK17_06220</name>
</gene>
<dbReference type="PROSITE" id="PS00092">
    <property type="entry name" value="N6_MTASE"/>
    <property type="match status" value="1"/>
</dbReference>
<dbReference type="InterPro" id="IPR025247">
    <property type="entry name" value="EcoRI-like_methylase"/>
</dbReference>
<reference evidence="1 2" key="1">
    <citation type="submission" date="2018-12" db="EMBL/GenBank/DDBJ databases">
        <authorList>
            <person name="Meng J."/>
        </authorList>
    </citation>
    <scope>NUCLEOTIDE SEQUENCE [LARGE SCALE GENOMIC DNA]</scope>
    <source>
        <strain evidence="1 2">HT111-2</strain>
    </source>
</reference>
<sequence>MANQNLTNAKKAKKDEFYTRWEEIEKEVNAYIEYDKNVFKGKTILLPADDPFESNFFKYFAVHFNYYGLKKLIATSYDSSPVVNQQLSLFGDDENEEKTGKAYKIELTHVNDFDHDGVFNIQDVEQFLEAEKMNLNSSKGSKVLSYLHGDGDFVPGDFRSKEVTKLRDEADVIITNPPFSLFREFVKWVDPEKKQLLIIGNVNAITYKEIFPLIKNNHLWLGSSIHSGDRPFYVPDNYPLNASGAGVDENGRKYIRVKGVRWFTNLDHGRRHQPLNLMSMADNVKFSKHKQVRNHQYQKYENYDAIEIPFTDAIPSDYEGVMGVPITFLDKYNPEQFKILGMCENKDLYHLKTRVFTTDECHKAYEDKFHKEGTYDLNASGVVKKDGKFEKVYQRILIKGIK</sequence>
<keyword evidence="1" id="KW-0489">Methyltransferase</keyword>
<proteinExistence type="predicted"/>
<evidence type="ECO:0000313" key="1">
    <source>
        <dbReference type="EMBL" id="RVU70714.1"/>
    </source>
</evidence>
<dbReference type="InterPro" id="IPR002052">
    <property type="entry name" value="DNA_methylase_N6_adenine_CS"/>
</dbReference>
<protein>
    <submittedName>
        <fullName evidence="1">DNA methyltransferase</fullName>
    </submittedName>
</protein>
<name>A0A437SUX5_9LACO</name>
<keyword evidence="2" id="KW-1185">Reference proteome</keyword>
<dbReference type="RefSeq" id="WP_103660848.1">
    <property type="nucleotide sequence ID" value="NZ_ML136882.1"/>
</dbReference>
<organism evidence="1 2">
    <name type="scientific">Lactobacillus xujianguonis</name>
    <dbReference type="NCBI Taxonomy" id="2495899"/>
    <lineage>
        <taxon>Bacteria</taxon>
        <taxon>Bacillati</taxon>
        <taxon>Bacillota</taxon>
        <taxon>Bacilli</taxon>
        <taxon>Lactobacillales</taxon>
        <taxon>Lactobacillaceae</taxon>
        <taxon>Lactobacillus</taxon>
    </lineage>
</organism>
<comment type="caution">
    <text evidence="1">The sequence shown here is derived from an EMBL/GenBank/DDBJ whole genome shotgun (WGS) entry which is preliminary data.</text>
</comment>